<dbReference type="GO" id="GO:0007005">
    <property type="term" value="P:mitochondrion organization"/>
    <property type="evidence" value="ECO:0007669"/>
    <property type="project" value="TreeGrafter"/>
</dbReference>
<dbReference type="FunFam" id="3.30.479.30:FF:000008">
    <property type="entry name" value="Stomatin-like protein 2, mitochondrial"/>
    <property type="match status" value="1"/>
</dbReference>
<accession>A0AAV1ZFG8</accession>
<dbReference type="InterPro" id="IPR001107">
    <property type="entry name" value="Band_7"/>
</dbReference>
<dbReference type="GO" id="GO:0016020">
    <property type="term" value="C:membrane"/>
    <property type="evidence" value="ECO:0007669"/>
    <property type="project" value="InterPro"/>
</dbReference>
<dbReference type="InterPro" id="IPR036013">
    <property type="entry name" value="Band_7/SPFH_dom_sf"/>
</dbReference>
<reference evidence="6 7" key="1">
    <citation type="submission" date="2024-04" db="EMBL/GenBank/DDBJ databases">
        <authorList>
            <person name="Rising A."/>
            <person name="Reimegard J."/>
            <person name="Sonavane S."/>
            <person name="Akerstrom W."/>
            <person name="Nylinder S."/>
            <person name="Hedman E."/>
            <person name="Kallberg Y."/>
        </authorList>
    </citation>
    <scope>NUCLEOTIDE SEQUENCE [LARGE SCALE GENOMIC DNA]</scope>
</reference>
<protein>
    <recommendedName>
        <fullName evidence="5">Band 7 domain-containing protein</fullName>
    </recommendedName>
</protein>
<evidence type="ECO:0000313" key="6">
    <source>
        <dbReference type="EMBL" id="CAL1270456.1"/>
    </source>
</evidence>
<dbReference type="Proteomes" id="UP001497382">
    <property type="component" value="Unassembled WGS sequence"/>
</dbReference>
<evidence type="ECO:0000259" key="5">
    <source>
        <dbReference type="SMART" id="SM00244"/>
    </source>
</evidence>
<proteinExistence type="inferred from homology"/>
<evidence type="ECO:0000313" key="7">
    <source>
        <dbReference type="Proteomes" id="UP001497382"/>
    </source>
</evidence>
<feature type="domain" description="Band 7" evidence="5">
    <location>
        <begin position="83"/>
        <end position="241"/>
    </location>
</feature>
<dbReference type="CDD" id="cd08829">
    <property type="entry name" value="SPFH_paraslipin"/>
    <property type="match status" value="1"/>
</dbReference>
<sequence length="424" mass="47549">MLAPLTSTCVQRSKQVLNKLVILEDLVTQSSLNGFICNRRLFSMMPKPTSRNLGFPMQTQRILQLNFPQQDFVRHAQSTPFNTIIMFVPQQEAWVVERMGKFNRILQPGLNFLIPIIDRIKYVQSLKELAIDIPQQSAITLDNVTLNIDGVLYLRVVDPYKASYGVEDPEFAITQLAQTTMRSELGKISLDSVFRERESLNFAIVEAINKASNAWGIDCLRYEIRDIRLPQRVNEAMQMQVEAERKKRAAILESEGVREADINVAEGKKRAKILNAEAEKQEQINRAQGEASAILAKASARAKSLQVISESLIQKKGSNAASLLIAEQYVSAFSKLAKTGNTLILPSNTNDVSSMVAQALAIYKNISTPNLEGSSNTVDVTPDQKDWAEYISDQEDEIVESSKSQPTSSPQQQIEWQDQDKDNK</sequence>
<dbReference type="InterPro" id="IPR032435">
    <property type="entry name" value="STML2-like_C"/>
</dbReference>
<evidence type="ECO:0000256" key="3">
    <source>
        <dbReference type="ARBA" id="ARBA00023128"/>
    </source>
</evidence>
<dbReference type="InterPro" id="IPR001972">
    <property type="entry name" value="Stomatin_HflK_fam"/>
</dbReference>
<dbReference type="GO" id="GO:0005739">
    <property type="term" value="C:mitochondrion"/>
    <property type="evidence" value="ECO:0007669"/>
    <property type="project" value="UniProtKB-SubCell"/>
</dbReference>
<dbReference type="SUPFAM" id="SSF117892">
    <property type="entry name" value="Band 7/SPFH domain"/>
    <property type="match status" value="1"/>
</dbReference>
<comment type="subcellular location">
    <subcellularLocation>
        <location evidence="1">Mitochondrion</location>
    </subcellularLocation>
</comment>
<evidence type="ECO:0000256" key="2">
    <source>
        <dbReference type="ARBA" id="ARBA00008164"/>
    </source>
</evidence>
<dbReference type="EMBL" id="CAXIEN010000048">
    <property type="protein sequence ID" value="CAL1270456.1"/>
    <property type="molecule type" value="Genomic_DNA"/>
</dbReference>
<comment type="caution">
    <text evidence="6">The sequence shown here is derived from an EMBL/GenBank/DDBJ whole genome shotgun (WGS) entry which is preliminary data.</text>
</comment>
<dbReference type="PANTHER" id="PTHR43327:SF10">
    <property type="entry name" value="STOMATIN-LIKE PROTEIN 2, MITOCHONDRIAL"/>
    <property type="match status" value="1"/>
</dbReference>
<comment type="similarity">
    <text evidence="2">Belongs to the band 7/mec-2 family.</text>
</comment>
<dbReference type="AlphaFoldDB" id="A0AAV1ZFG8"/>
<keyword evidence="3" id="KW-0496">Mitochondrion</keyword>
<dbReference type="InterPro" id="IPR050710">
    <property type="entry name" value="Band7/mec-2_domain"/>
</dbReference>
<dbReference type="Pfam" id="PF01145">
    <property type="entry name" value="Band_7"/>
    <property type="match status" value="1"/>
</dbReference>
<organism evidence="6 7">
    <name type="scientific">Larinioides sclopetarius</name>
    <dbReference type="NCBI Taxonomy" id="280406"/>
    <lineage>
        <taxon>Eukaryota</taxon>
        <taxon>Metazoa</taxon>
        <taxon>Ecdysozoa</taxon>
        <taxon>Arthropoda</taxon>
        <taxon>Chelicerata</taxon>
        <taxon>Arachnida</taxon>
        <taxon>Araneae</taxon>
        <taxon>Araneomorphae</taxon>
        <taxon>Entelegynae</taxon>
        <taxon>Araneoidea</taxon>
        <taxon>Araneidae</taxon>
        <taxon>Larinioides</taxon>
    </lineage>
</organism>
<feature type="region of interest" description="Disordered" evidence="4">
    <location>
        <begin position="395"/>
        <end position="424"/>
    </location>
</feature>
<evidence type="ECO:0000256" key="4">
    <source>
        <dbReference type="SAM" id="MobiDB-lite"/>
    </source>
</evidence>
<dbReference type="PRINTS" id="PR00721">
    <property type="entry name" value="STOMATIN"/>
</dbReference>
<dbReference type="PANTHER" id="PTHR43327">
    <property type="entry name" value="STOMATIN-LIKE PROTEIN 2, MITOCHONDRIAL"/>
    <property type="match status" value="1"/>
</dbReference>
<dbReference type="Pfam" id="PF16200">
    <property type="entry name" value="Band_7_C"/>
    <property type="match status" value="1"/>
</dbReference>
<dbReference type="Gene3D" id="3.30.479.30">
    <property type="entry name" value="Band 7 domain"/>
    <property type="match status" value="1"/>
</dbReference>
<keyword evidence="7" id="KW-1185">Reference proteome</keyword>
<dbReference type="SMART" id="SM00244">
    <property type="entry name" value="PHB"/>
    <property type="match status" value="1"/>
</dbReference>
<evidence type="ECO:0000256" key="1">
    <source>
        <dbReference type="ARBA" id="ARBA00004173"/>
    </source>
</evidence>
<feature type="compositionally biased region" description="Low complexity" evidence="4">
    <location>
        <begin position="401"/>
        <end position="413"/>
    </location>
</feature>
<name>A0AAV1ZFG8_9ARAC</name>
<gene>
    <name evidence="6" type="ORF">LARSCL_LOCUS5309</name>
</gene>